<evidence type="ECO:0000313" key="7">
    <source>
        <dbReference type="Proteomes" id="UP000824998"/>
    </source>
</evidence>
<keyword evidence="3 6" id="KW-0378">Hydrolase</keyword>
<dbReference type="AlphaFoldDB" id="A0A9P7YC65"/>
<dbReference type="GO" id="GO:0004301">
    <property type="term" value="F:epoxide hydrolase activity"/>
    <property type="evidence" value="ECO:0007669"/>
    <property type="project" value="TreeGrafter"/>
</dbReference>
<evidence type="ECO:0000313" key="6">
    <source>
        <dbReference type="EMBL" id="KAG9230946.1"/>
    </source>
</evidence>
<comment type="similarity">
    <text evidence="1">Belongs to the peptidase S33 family.</text>
</comment>
<proteinExistence type="inferred from homology"/>
<dbReference type="GO" id="GO:0097176">
    <property type="term" value="P:epoxide metabolic process"/>
    <property type="evidence" value="ECO:0007669"/>
    <property type="project" value="TreeGrafter"/>
</dbReference>
<keyword evidence="7" id="KW-1185">Reference proteome</keyword>
<dbReference type="PIRSF" id="PIRSF001112">
    <property type="entry name" value="Epoxide_hydrolase"/>
    <property type="match status" value="1"/>
</dbReference>
<dbReference type="OrthoDB" id="7130006at2759"/>
<dbReference type="InterPro" id="IPR010497">
    <property type="entry name" value="Epoxide_hydro_N"/>
</dbReference>
<dbReference type="Pfam" id="PF06441">
    <property type="entry name" value="EHN"/>
    <property type="match status" value="1"/>
</dbReference>
<sequence>MPSPSIVAPRPFQISVSQAKVDTLKKKLSQAEFPDELSASGWDLGVPLSDMKRLTSAYEQWDWRQAEDRLNQVPQYHTPVRVDGFEELDMHFVWQESPVENAIPLLFVHGVGPGSFLEALRILPLLSAPPSGPAFHIVAPSLPNHGFSAGVKTRGFGLKQYGEACHKLMLSLGYDQYVTQGGDWGFYITRAIGRLYPEHCKASHLNMLRAPPPSFTKHPVLALQHTLTPYTAREQEGFRRTAWFAREGQGYFQEQATKPQTLAYALNDSPAALLAWIYEKLHDWSDAYPWSDDEIFTWVSIYAFSTAGPGAAHRIYYEAMHTEGFPREELTEYTPGVKLGLAYNPRELSVLPRTWCRTLGPVVYESFNESGGHFYATENPERLARDLKTMFGEGGGAYGVVKGRNGYDRLKARL</sequence>
<evidence type="ECO:0000259" key="5">
    <source>
        <dbReference type="Pfam" id="PF06441"/>
    </source>
</evidence>
<keyword evidence="2" id="KW-0058">Aromatic hydrocarbons catabolism</keyword>
<dbReference type="PANTHER" id="PTHR21661">
    <property type="entry name" value="EPOXIDE HYDROLASE 1-RELATED"/>
    <property type="match status" value="1"/>
</dbReference>
<dbReference type="PRINTS" id="PR00412">
    <property type="entry name" value="EPOXHYDRLASE"/>
</dbReference>
<name>A0A9P7YC65_9HELO</name>
<dbReference type="PANTHER" id="PTHR21661:SF35">
    <property type="entry name" value="EPOXIDE HYDROLASE"/>
    <property type="match status" value="1"/>
</dbReference>
<dbReference type="Proteomes" id="UP000824998">
    <property type="component" value="Unassembled WGS sequence"/>
</dbReference>
<evidence type="ECO:0000256" key="2">
    <source>
        <dbReference type="ARBA" id="ARBA00022797"/>
    </source>
</evidence>
<dbReference type="InterPro" id="IPR016292">
    <property type="entry name" value="Epoxide_hydrolase"/>
</dbReference>
<protein>
    <submittedName>
        <fullName evidence="6">Alpha/Beta hydrolase protein</fullName>
    </submittedName>
</protein>
<reference evidence="6" key="1">
    <citation type="journal article" date="2021" name="IMA Fungus">
        <title>Genomic characterization of three marine fungi, including Emericellopsis atlantica sp. nov. with signatures of a generalist lifestyle and marine biomass degradation.</title>
        <authorList>
            <person name="Hagestad O.C."/>
            <person name="Hou L."/>
            <person name="Andersen J.H."/>
            <person name="Hansen E.H."/>
            <person name="Altermark B."/>
            <person name="Li C."/>
            <person name="Kuhnert E."/>
            <person name="Cox R.J."/>
            <person name="Crous P.W."/>
            <person name="Spatafora J.W."/>
            <person name="Lail K."/>
            <person name="Amirebrahimi M."/>
            <person name="Lipzen A."/>
            <person name="Pangilinan J."/>
            <person name="Andreopoulos W."/>
            <person name="Hayes R.D."/>
            <person name="Ng V."/>
            <person name="Grigoriev I.V."/>
            <person name="Jackson S.A."/>
            <person name="Sutton T.D.S."/>
            <person name="Dobson A.D.W."/>
            <person name="Rama T."/>
        </authorList>
    </citation>
    <scope>NUCLEOTIDE SEQUENCE</scope>
    <source>
        <strain evidence="6">TRa018bII</strain>
    </source>
</reference>
<evidence type="ECO:0000256" key="4">
    <source>
        <dbReference type="PIRSR" id="PIRSR001112-1"/>
    </source>
</evidence>
<evidence type="ECO:0000256" key="3">
    <source>
        <dbReference type="ARBA" id="ARBA00022801"/>
    </source>
</evidence>
<comment type="caution">
    <text evidence="6">The sequence shown here is derived from an EMBL/GenBank/DDBJ whole genome shotgun (WGS) entry which is preliminary data.</text>
</comment>
<feature type="active site" description="Proton donor" evidence="4">
    <location>
        <position position="316"/>
    </location>
</feature>
<organism evidence="6 7">
    <name type="scientific">Amylocarpus encephaloides</name>
    <dbReference type="NCBI Taxonomy" id="45428"/>
    <lineage>
        <taxon>Eukaryota</taxon>
        <taxon>Fungi</taxon>
        <taxon>Dikarya</taxon>
        <taxon>Ascomycota</taxon>
        <taxon>Pezizomycotina</taxon>
        <taxon>Leotiomycetes</taxon>
        <taxon>Helotiales</taxon>
        <taxon>Helotiales incertae sedis</taxon>
        <taxon>Amylocarpus</taxon>
    </lineage>
</organism>
<feature type="active site" description="Proton acceptor" evidence="4">
    <location>
        <position position="373"/>
    </location>
</feature>
<feature type="active site" description="Nucleophile" evidence="4">
    <location>
        <position position="183"/>
    </location>
</feature>
<feature type="domain" description="Epoxide hydrolase N-terminal" evidence="5">
    <location>
        <begin position="9"/>
        <end position="118"/>
    </location>
</feature>
<evidence type="ECO:0000256" key="1">
    <source>
        <dbReference type="ARBA" id="ARBA00010088"/>
    </source>
</evidence>
<dbReference type="Gene3D" id="3.40.50.1820">
    <property type="entry name" value="alpha/beta hydrolase"/>
    <property type="match status" value="1"/>
</dbReference>
<dbReference type="InterPro" id="IPR029058">
    <property type="entry name" value="AB_hydrolase_fold"/>
</dbReference>
<dbReference type="SUPFAM" id="SSF53474">
    <property type="entry name" value="alpha/beta-Hydrolases"/>
    <property type="match status" value="1"/>
</dbReference>
<dbReference type="InterPro" id="IPR000639">
    <property type="entry name" value="Epox_hydrolase-like"/>
</dbReference>
<dbReference type="EMBL" id="MU251633">
    <property type="protein sequence ID" value="KAG9230946.1"/>
    <property type="molecule type" value="Genomic_DNA"/>
</dbReference>
<gene>
    <name evidence="6" type="ORF">BJ875DRAFT_518337</name>
</gene>
<accession>A0A9P7YC65</accession>